<accession>A0A976AMG4</accession>
<evidence type="ECO:0000256" key="1">
    <source>
        <dbReference type="SAM" id="SignalP"/>
    </source>
</evidence>
<dbReference type="AlphaFoldDB" id="A0A976AMG4"/>
<keyword evidence="2" id="KW-0614">Plasmid</keyword>
<proteinExistence type="predicted"/>
<dbReference type="EMBL" id="LT984814">
    <property type="protein sequence ID" value="SPD68830.1"/>
    <property type="molecule type" value="Genomic_DNA"/>
</dbReference>
<name>A0A976AMG4_9BURK</name>
<keyword evidence="1" id="KW-0732">Signal</keyword>
<geneLocation type="plasmid" evidence="3">
    <name>cbm2636_mp</name>
</geneLocation>
<evidence type="ECO:0000313" key="3">
    <source>
        <dbReference type="Proteomes" id="UP000254259"/>
    </source>
</evidence>
<evidence type="ECO:0008006" key="4">
    <source>
        <dbReference type="Google" id="ProtNLM"/>
    </source>
</evidence>
<dbReference type="Proteomes" id="UP000254259">
    <property type="component" value="Plasmid CBM2636_mp"/>
</dbReference>
<evidence type="ECO:0000313" key="2">
    <source>
        <dbReference type="EMBL" id="SPD68830.1"/>
    </source>
</evidence>
<feature type="signal peptide" evidence="1">
    <location>
        <begin position="1"/>
        <end position="26"/>
    </location>
</feature>
<reference evidence="2 3" key="1">
    <citation type="submission" date="2018-01" db="EMBL/GenBank/DDBJ databases">
        <authorList>
            <person name="Clerissi C."/>
        </authorList>
    </citation>
    <scope>NUCLEOTIDE SEQUENCE [LARGE SCALE GENOMIC DNA]</scope>
    <source>
        <strain evidence="2">Cupriavidus taiwanensis SWF 66322</strain>
        <plasmid evidence="3">cbm2636_mp</plasmid>
    </source>
</reference>
<gene>
    <name evidence="2" type="ORF">CBM2636_MP21680</name>
</gene>
<protein>
    <recommendedName>
        <fullName evidence="4">Transmembrane lipoprotein</fullName>
    </recommendedName>
</protein>
<organism evidence="2 3">
    <name type="scientific">Cupriavidus taiwanensis</name>
    <dbReference type="NCBI Taxonomy" id="164546"/>
    <lineage>
        <taxon>Bacteria</taxon>
        <taxon>Pseudomonadati</taxon>
        <taxon>Pseudomonadota</taxon>
        <taxon>Betaproteobacteria</taxon>
        <taxon>Burkholderiales</taxon>
        <taxon>Burkholderiaceae</taxon>
        <taxon>Cupriavidus</taxon>
    </lineage>
</organism>
<sequence length="273" mass="29857">MTVAHFMPRFASLATPLAALLATLLAAGCAAPPMALKSTRTGGDSAPVVRADVAGKADLAGLNVGDTVAVSPGNNKVVVASTPLVYTLYEDGMVTQAEVRRQQLTVNRKDAPRIEFIKGELHRGDFIRREILLDLHSKDPDEFNRTIHFLAFNRGDKAFRGDLTVYDLLPAELDLVKLGSANKYTDQTMVKGVLGGLPFLSLVTLAMDNYSRSDEAVPMRHERLDQVQKFSFQRLVLEPGQAVGFTMHVRYQLPGEAELADLRETAAPLARQQ</sequence>
<feature type="chain" id="PRO_5041152909" description="Transmembrane lipoprotein" evidence="1">
    <location>
        <begin position="27"/>
        <end position="273"/>
    </location>
</feature>
<dbReference type="RefSeq" id="WP_240987774.1">
    <property type="nucleotide sequence ID" value="NZ_JAQOLH010000007.1"/>
</dbReference>